<protein>
    <recommendedName>
        <fullName evidence="3">DUF4145 domain-containing protein</fullName>
    </recommendedName>
</protein>
<dbReference type="AlphaFoldDB" id="A0A7K1KU36"/>
<name>A0A7K1KU36_9ACTN</name>
<sequence>MFQIRRGVLRFHRPPDSGELLFLCWPVLAYRVTAPVLAVRHLNIIERVVLALCRAGVRRPEDIAEKIHQSAELCEHVLRQLREGGRVDRYGVPTALGRETLDTGRVGAEAELIVTHVLQDPLTGRLWPRAARDLVFQRVHGVRDGQAELRLDSAGSPRPITARIVGEGVDLVRPRPPGAQQVIDAVAAQRQAELARRAERFTDFRNGRSPAAHTAERDLQALATELTMPHETAVHRVLDTGRPMAEYLLVWLSEGDGQDGGPRVRDPFGLEPNSMLRRTLTEWIREDPGLADAVSGAADTASARVGAEYRAAGDAVRRAAESRLVQRLGGELRRRPEALTLLLGLEEAAARGGESGVESVAREAYRLHEHLFRRLVAEYPPPERPSWAAGARAASVPTVRSALATAAKALGLDRPRGSYLDGMNVGKALTEYPKQVRMHGRAIDVERAYVRDLLPYALIAAADPKSPHRRDHPLRELARDRPGVLADLEQLRELRNRGSHATRDATVEDDIDWCRRLALDAARLIVSMPPTPLERN</sequence>
<dbReference type="Proteomes" id="UP000432015">
    <property type="component" value="Unassembled WGS sequence"/>
</dbReference>
<comment type="caution">
    <text evidence="1">The sequence shown here is derived from an EMBL/GenBank/DDBJ whole genome shotgun (WGS) entry which is preliminary data.</text>
</comment>
<accession>A0A7K1KU36</accession>
<dbReference type="EMBL" id="WOFH01000001">
    <property type="protein sequence ID" value="MUN35682.1"/>
    <property type="molecule type" value="Genomic_DNA"/>
</dbReference>
<proteinExistence type="predicted"/>
<reference evidence="1 2" key="1">
    <citation type="submission" date="2019-11" db="EMBL/GenBank/DDBJ databases">
        <authorList>
            <person name="Cao P."/>
        </authorList>
    </citation>
    <scope>NUCLEOTIDE SEQUENCE [LARGE SCALE GENOMIC DNA]</scope>
    <source>
        <strain evidence="1 2">NEAU-AAG5</strain>
    </source>
</reference>
<evidence type="ECO:0000313" key="2">
    <source>
        <dbReference type="Proteomes" id="UP000432015"/>
    </source>
</evidence>
<keyword evidence="2" id="KW-1185">Reference proteome</keyword>
<evidence type="ECO:0008006" key="3">
    <source>
        <dbReference type="Google" id="ProtNLM"/>
    </source>
</evidence>
<gene>
    <name evidence="1" type="ORF">GNZ18_03595</name>
</gene>
<organism evidence="1 2">
    <name type="scientific">Actinomadura litoris</name>
    <dbReference type="NCBI Taxonomy" id="2678616"/>
    <lineage>
        <taxon>Bacteria</taxon>
        <taxon>Bacillati</taxon>
        <taxon>Actinomycetota</taxon>
        <taxon>Actinomycetes</taxon>
        <taxon>Streptosporangiales</taxon>
        <taxon>Thermomonosporaceae</taxon>
        <taxon>Actinomadura</taxon>
    </lineage>
</organism>
<evidence type="ECO:0000313" key="1">
    <source>
        <dbReference type="EMBL" id="MUN35682.1"/>
    </source>
</evidence>